<dbReference type="Gene3D" id="1.25.40.10">
    <property type="entry name" value="Tetratricopeptide repeat domain"/>
    <property type="match status" value="3"/>
</dbReference>
<evidence type="ECO:0000313" key="4">
    <source>
        <dbReference type="EMBL" id="CAE8656304.1"/>
    </source>
</evidence>
<gene>
    <name evidence="4" type="ORF">PGLA2088_LOCUS12102</name>
</gene>
<reference evidence="4" key="1">
    <citation type="submission" date="2021-02" db="EMBL/GenBank/DDBJ databases">
        <authorList>
            <person name="Dougan E. K."/>
            <person name="Rhodes N."/>
            <person name="Thang M."/>
            <person name="Chan C."/>
        </authorList>
    </citation>
    <scope>NUCLEOTIDE SEQUENCE</scope>
</reference>
<dbReference type="EMBL" id="CAJNNW010014176">
    <property type="protein sequence ID" value="CAE8656304.1"/>
    <property type="molecule type" value="Genomic_DNA"/>
</dbReference>
<feature type="region of interest" description="Disordered" evidence="3">
    <location>
        <begin position="616"/>
        <end position="655"/>
    </location>
</feature>
<name>A0A813ITX5_POLGL</name>
<dbReference type="InterPro" id="IPR011990">
    <property type="entry name" value="TPR-like_helical_dom_sf"/>
</dbReference>
<feature type="repeat" description="PPR" evidence="2">
    <location>
        <begin position="351"/>
        <end position="385"/>
    </location>
</feature>
<feature type="repeat" description="PPR" evidence="2">
    <location>
        <begin position="491"/>
        <end position="525"/>
    </location>
</feature>
<dbReference type="PANTHER" id="PTHR47447:SF17">
    <property type="entry name" value="OS12G0638900 PROTEIN"/>
    <property type="match status" value="1"/>
</dbReference>
<feature type="region of interest" description="Disordered" evidence="3">
    <location>
        <begin position="918"/>
        <end position="951"/>
    </location>
</feature>
<proteinExistence type="predicted"/>
<evidence type="ECO:0000313" key="5">
    <source>
        <dbReference type="Proteomes" id="UP000626109"/>
    </source>
</evidence>
<evidence type="ECO:0000256" key="2">
    <source>
        <dbReference type="PROSITE-ProRule" id="PRU00708"/>
    </source>
</evidence>
<evidence type="ECO:0008006" key="6">
    <source>
        <dbReference type="Google" id="ProtNLM"/>
    </source>
</evidence>
<feature type="repeat" description="PPR" evidence="2">
    <location>
        <begin position="312"/>
        <end position="346"/>
    </location>
</feature>
<dbReference type="Pfam" id="PF13812">
    <property type="entry name" value="PPR_3"/>
    <property type="match status" value="1"/>
</dbReference>
<accession>A0A813ITX5</accession>
<feature type="compositionally biased region" description="Basic and acidic residues" evidence="3">
    <location>
        <begin position="936"/>
        <end position="945"/>
    </location>
</feature>
<dbReference type="NCBIfam" id="TIGR00756">
    <property type="entry name" value="PPR"/>
    <property type="match status" value="3"/>
</dbReference>
<protein>
    <recommendedName>
        <fullName evidence="6">Pentatricopeptide repeat-containing protein, chloroplastic</fullName>
    </recommendedName>
</protein>
<feature type="compositionally biased region" description="Low complexity" evidence="3">
    <location>
        <begin position="616"/>
        <end position="654"/>
    </location>
</feature>
<organism evidence="4 5">
    <name type="scientific">Polarella glacialis</name>
    <name type="common">Dinoflagellate</name>
    <dbReference type="NCBI Taxonomy" id="89957"/>
    <lineage>
        <taxon>Eukaryota</taxon>
        <taxon>Sar</taxon>
        <taxon>Alveolata</taxon>
        <taxon>Dinophyceae</taxon>
        <taxon>Suessiales</taxon>
        <taxon>Suessiaceae</taxon>
        <taxon>Polarella</taxon>
    </lineage>
</organism>
<dbReference type="Pfam" id="PF01535">
    <property type="entry name" value="PPR"/>
    <property type="match status" value="1"/>
</dbReference>
<dbReference type="Proteomes" id="UP000626109">
    <property type="component" value="Unassembled WGS sequence"/>
</dbReference>
<dbReference type="PROSITE" id="PS51375">
    <property type="entry name" value="PPR"/>
    <property type="match status" value="4"/>
</dbReference>
<dbReference type="PANTHER" id="PTHR47447">
    <property type="entry name" value="OS03G0856100 PROTEIN"/>
    <property type="match status" value="1"/>
</dbReference>
<dbReference type="Pfam" id="PF13041">
    <property type="entry name" value="PPR_2"/>
    <property type="match status" value="1"/>
</dbReference>
<feature type="compositionally biased region" description="Low complexity" evidence="3">
    <location>
        <begin position="723"/>
        <end position="754"/>
    </location>
</feature>
<feature type="region of interest" description="Disordered" evidence="3">
    <location>
        <begin position="715"/>
        <end position="757"/>
    </location>
</feature>
<evidence type="ECO:0000256" key="3">
    <source>
        <dbReference type="SAM" id="MobiDB-lite"/>
    </source>
</evidence>
<dbReference type="AlphaFoldDB" id="A0A813ITX5"/>
<evidence type="ECO:0000256" key="1">
    <source>
        <dbReference type="ARBA" id="ARBA00022737"/>
    </source>
</evidence>
<comment type="caution">
    <text evidence="4">The sequence shown here is derived from an EMBL/GenBank/DDBJ whole genome shotgun (WGS) entry which is preliminary data.</text>
</comment>
<keyword evidence="1" id="KW-0677">Repeat</keyword>
<feature type="repeat" description="PPR" evidence="2">
    <location>
        <begin position="386"/>
        <end position="420"/>
    </location>
</feature>
<dbReference type="InterPro" id="IPR002885">
    <property type="entry name" value="PPR_rpt"/>
</dbReference>
<sequence>MAAIAAGLPRTASATPQVKCQAPRRSPPLSAHQLVKAIQDAGKQRRWQEALKLLDDLPRLEVEPSTVTFNAAAGACSRSRQWSLALHLARVLQNKGLEASVVTWNTCIAAVPQGTESWVRALSLLRGARVCSVRTDTVSQNSAADALGKVQVWRASLSLLVDELPRFGLAADSVTLGLTVRALGDGGLWQVALLRLLHRWPGQAAADLPLASLIGFSAALSALEGAAAVGSCGPWQPALGLLAAMRQRGLEPDTVALSAGISVCASSAAADSQPSGLVARSGRIWAWSLQLFDEIRRRSSHGGSGGTGPGLDAVAYSSAMSACVQGCEWELALVLFQELRSQGRDSPLRASVVSFSTAISACAQGQHWELALSLLAEMPSQKLAPNLVTYNSAMSACEKGLQWQRSLELLRFLQSNGPRPDIVSFGTAISACGQVQHWVHALALLEELRLCRLQANLIVLSAAISACEKGQQWRPALQLLREARSETLQPGTQTYNAAISACEKCGRWQTAIQLVEEMEGQSLKLSIITFSAAIAACEKGAAWDHALRLLGEAQDPDRMLGPPGLAVLIATAGSCESAGSLQQLPSLLSGVLHESQLRSWGEVLDNNNNINQNINDNNHNNNNTNNINNNIINHNNNINNNKNHNNNHSNNSHNSHNHKIAALAAATGLLVLASEVLQHHGCLPAEGHATLCRVCRPVQRRCRSLCSPLLFTPGSSSSELCSNNNKVNNNDNMNNNSNNNHNNNNNKNNNNNNNAAPAASSWRLYDRVLEGQSSIGRCLTAEVVDSNFGTQGSSCWLSAARAAARSAPALVGASSGLEEPSAKAITAWVAASLSTGLDGGQVQCPGRVHEWGWDFTVEDREQAGDGGTDGTGLNSVAGLLSPVFVEHDRSPHAERQGLLSLLQALANAGITPGGRVLQSAEHHRQLGPSALAADRATPRGDERARQLLGCS</sequence>